<organism evidence="1 2">
    <name type="scientific">Nephila pilipes</name>
    <name type="common">Giant wood spider</name>
    <name type="synonym">Nephila maculata</name>
    <dbReference type="NCBI Taxonomy" id="299642"/>
    <lineage>
        <taxon>Eukaryota</taxon>
        <taxon>Metazoa</taxon>
        <taxon>Ecdysozoa</taxon>
        <taxon>Arthropoda</taxon>
        <taxon>Chelicerata</taxon>
        <taxon>Arachnida</taxon>
        <taxon>Araneae</taxon>
        <taxon>Araneomorphae</taxon>
        <taxon>Entelegynae</taxon>
        <taxon>Araneoidea</taxon>
        <taxon>Nephilidae</taxon>
        <taxon>Nephila</taxon>
    </lineage>
</organism>
<gene>
    <name evidence="1" type="primary">WD_0686</name>
    <name evidence="1" type="ORF">NPIL_261961</name>
</gene>
<reference evidence="1" key="1">
    <citation type="submission" date="2020-08" db="EMBL/GenBank/DDBJ databases">
        <title>Multicomponent nature underlies the extraordinary mechanical properties of spider dragline silk.</title>
        <authorList>
            <person name="Kono N."/>
            <person name="Nakamura H."/>
            <person name="Mori M."/>
            <person name="Yoshida Y."/>
            <person name="Ohtoshi R."/>
            <person name="Malay A.D."/>
            <person name="Moran D.A.P."/>
            <person name="Tomita M."/>
            <person name="Numata K."/>
            <person name="Arakawa K."/>
        </authorList>
    </citation>
    <scope>NUCLEOTIDE SEQUENCE</scope>
</reference>
<accession>A0A8X6NPA2</accession>
<protein>
    <submittedName>
        <fullName evidence="1">Conserved domain protein</fullName>
    </submittedName>
</protein>
<evidence type="ECO:0000313" key="2">
    <source>
        <dbReference type="Proteomes" id="UP000887013"/>
    </source>
</evidence>
<dbReference type="OrthoDB" id="10404358at2759"/>
<name>A0A8X6NPA2_NEPPI</name>
<proteinExistence type="predicted"/>
<evidence type="ECO:0000313" key="1">
    <source>
        <dbReference type="EMBL" id="GFT24412.1"/>
    </source>
</evidence>
<comment type="caution">
    <text evidence="1">The sequence shown here is derived from an EMBL/GenBank/DDBJ whole genome shotgun (WGS) entry which is preliminary data.</text>
</comment>
<sequence length="193" mass="21987">MGILDKKLTSKDQEELKENFKKRLGRYLIRIGEGMSDGQEFLKTGSAIAFFDGCYVPCPYANRLLNHYDHLNINITKPEQSLETSRLFTEKLKEWKKRKASIKKSTIDGKDVEPKKILELAKQNEAVLIKGKALHEVLAAHFIKQTPCEEKKDMQSHENIVVPGSGAPRSINEEITVEHPFGKAANKDNHREM</sequence>
<keyword evidence="2" id="KW-1185">Reference proteome</keyword>
<dbReference type="AlphaFoldDB" id="A0A8X6NPA2"/>
<dbReference type="Proteomes" id="UP000887013">
    <property type="component" value="Unassembled WGS sequence"/>
</dbReference>
<dbReference type="EMBL" id="BMAW01106463">
    <property type="protein sequence ID" value="GFT24412.1"/>
    <property type="molecule type" value="Genomic_DNA"/>
</dbReference>